<protein>
    <submittedName>
        <fullName evidence="1">Uncharacterized protein</fullName>
    </submittedName>
</protein>
<gene>
    <name evidence="1" type="ORF">PHET_10846</name>
</gene>
<comment type="caution">
    <text evidence="1">The sequence shown here is derived from an EMBL/GenBank/DDBJ whole genome shotgun (WGS) entry which is preliminary data.</text>
</comment>
<evidence type="ECO:0000313" key="1">
    <source>
        <dbReference type="EMBL" id="KAF5396390.1"/>
    </source>
</evidence>
<name>A0A8J4SJS2_9TREM</name>
<dbReference type="AlphaFoldDB" id="A0A8J4SJS2"/>
<evidence type="ECO:0000313" key="2">
    <source>
        <dbReference type="Proteomes" id="UP000748531"/>
    </source>
</evidence>
<accession>A0A8J4SJS2</accession>
<dbReference type="EMBL" id="LUCH01008248">
    <property type="protein sequence ID" value="KAF5396390.1"/>
    <property type="molecule type" value="Genomic_DNA"/>
</dbReference>
<reference evidence="1" key="1">
    <citation type="submission" date="2019-05" db="EMBL/GenBank/DDBJ databases">
        <title>Annotation for the trematode Paragonimus heterotremus.</title>
        <authorList>
            <person name="Choi Y.-J."/>
        </authorList>
    </citation>
    <scope>NUCLEOTIDE SEQUENCE</scope>
    <source>
        <strain evidence="1">LC</strain>
    </source>
</reference>
<keyword evidence="2" id="KW-1185">Reference proteome</keyword>
<dbReference type="Proteomes" id="UP000748531">
    <property type="component" value="Unassembled WGS sequence"/>
</dbReference>
<dbReference type="OrthoDB" id="10436913at2759"/>
<proteinExistence type="predicted"/>
<organism evidence="1 2">
    <name type="scientific">Paragonimus heterotremus</name>
    <dbReference type="NCBI Taxonomy" id="100268"/>
    <lineage>
        <taxon>Eukaryota</taxon>
        <taxon>Metazoa</taxon>
        <taxon>Spiralia</taxon>
        <taxon>Lophotrochozoa</taxon>
        <taxon>Platyhelminthes</taxon>
        <taxon>Trematoda</taxon>
        <taxon>Digenea</taxon>
        <taxon>Plagiorchiida</taxon>
        <taxon>Troglotremata</taxon>
        <taxon>Troglotrematidae</taxon>
        <taxon>Paragonimus</taxon>
    </lineage>
</organism>
<sequence>MFAASRINNLIKTPDYHIRVRLPIFSLDRKSKHKFSLEQKLRRSFDDICKNYHCTLRRVDDRKSKHDEKHLEFHFNLITDDANVSKYSKQMFNHWMLFHHSLLPNR</sequence>